<dbReference type="PROSITE" id="PS51348">
    <property type="entry name" value="GLYCOSYL_HYDROL_F22_2"/>
    <property type="match status" value="1"/>
</dbReference>
<keyword evidence="7" id="KW-1185">Reference proteome</keyword>
<dbReference type="InterPro" id="IPR001916">
    <property type="entry name" value="Glyco_hydro_22"/>
</dbReference>
<gene>
    <name evidence="6" type="ORF">PBY51_019703</name>
</gene>
<feature type="chain" id="PRO_5042970765" description="lysozyme" evidence="4">
    <location>
        <begin position="21"/>
        <end position="182"/>
    </location>
</feature>
<dbReference type="GO" id="GO:0042742">
    <property type="term" value="P:defense response to bacterium"/>
    <property type="evidence" value="ECO:0007669"/>
    <property type="project" value="UniProtKB-KW"/>
</dbReference>
<feature type="signal peptide" evidence="4">
    <location>
        <begin position="1"/>
        <end position="20"/>
    </location>
</feature>
<evidence type="ECO:0000256" key="1">
    <source>
        <dbReference type="ARBA" id="ARBA00012732"/>
    </source>
</evidence>
<dbReference type="PANTHER" id="PTHR11407:SF63">
    <property type="entry name" value="LYSOZYME C"/>
    <property type="match status" value="1"/>
</dbReference>
<dbReference type="SMART" id="SM00263">
    <property type="entry name" value="LYZ1"/>
    <property type="match status" value="1"/>
</dbReference>
<keyword evidence="3" id="KW-1015">Disulfide bond</keyword>
<dbReference type="GO" id="GO:0031640">
    <property type="term" value="P:killing of cells of another organism"/>
    <property type="evidence" value="ECO:0007669"/>
    <property type="project" value="UniProtKB-KW"/>
</dbReference>
<dbReference type="GO" id="GO:0003796">
    <property type="term" value="F:lysozyme activity"/>
    <property type="evidence" value="ECO:0007669"/>
    <property type="project" value="UniProtKB-EC"/>
</dbReference>
<comment type="caution">
    <text evidence="6">The sequence shown here is derived from an EMBL/GenBank/DDBJ whole genome shotgun (WGS) entry which is preliminary data.</text>
</comment>
<feature type="domain" description="Glycosyl hydrolases family 22 (GH22)" evidence="5">
    <location>
        <begin position="117"/>
        <end position="135"/>
    </location>
</feature>
<keyword evidence="2" id="KW-0081">Bacteriolytic enzyme</keyword>
<dbReference type="EMBL" id="JAUZQC010000009">
    <property type="protein sequence ID" value="KAK5865433.1"/>
    <property type="molecule type" value="Genomic_DNA"/>
</dbReference>
<dbReference type="SUPFAM" id="SSF53955">
    <property type="entry name" value="Lysozyme-like"/>
    <property type="match status" value="1"/>
</dbReference>
<evidence type="ECO:0000313" key="7">
    <source>
        <dbReference type="Proteomes" id="UP001346869"/>
    </source>
</evidence>
<evidence type="ECO:0000256" key="4">
    <source>
        <dbReference type="SAM" id="SignalP"/>
    </source>
</evidence>
<dbReference type="Gene3D" id="1.10.530.10">
    <property type="match status" value="1"/>
</dbReference>
<reference evidence="6 7" key="1">
    <citation type="journal article" date="2023" name="Genes (Basel)">
        <title>Chromosome-Level Genome Assembly and Circadian Gene Repertoire of the Patagonia Blennie Eleginops maclovinus-The Closest Ancestral Proxy of Antarctic Cryonotothenioids.</title>
        <authorList>
            <person name="Cheng C.C."/>
            <person name="Rivera-Colon A.G."/>
            <person name="Minhas B.F."/>
            <person name="Wilson L."/>
            <person name="Rayamajhi N."/>
            <person name="Vargas-Chacoff L."/>
            <person name="Catchen J.M."/>
        </authorList>
    </citation>
    <scope>NUCLEOTIDE SEQUENCE [LARGE SCALE GENOMIC DNA]</scope>
    <source>
        <strain evidence="6">JMC-PN-2008</strain>
    </source>
</reference>
<dbReference type="InterPro" id="IPR019799">
    <property type="entry name" value="Glyco_hydro_22_CS"/>
</dbReference>
<name>A0AAN8ASG6_ELEMC</name>
<accession>A0AAN8ASG6</accession>
<proteinExistence type="predicted"/>
<evidence type="ECO:0000313" key="6">
    <source>
        <dbReference type="EMBL" id="KAK5865433.1"/>
    </source>
</evidence>
<dbReference type="Pfam" id="PF00062">
    <property type="entry name" value="Lys"/>
    <property type="match status" value="1"/>
</dbReference>
<dbReference type="Proteomes" id="UP001346869">
    <property type="component" value="Unassembled WGS sequence"/>
</dbReference>
<evidence type="ECO:0000256" key="2">
    <source>
        <dbReference type="ARBA" id="ARBA00022638"/>
    </source>
</evidence>
<dbReference type="AlphaFoldDB" id="A0AAN8ASG6"/>
<dbReference type="PROSITE" id="PS51257">
    <property type="entry name" value="PROKAR_LIPOPROTEIN"/>
    <property type="match status" value="1"/>
</dbReference>
<dbReference type="InterPro" id="IPR023346">
    <property type="entry name" value="Lysozyme-like_dom_sf"/>
</dbReference>
<protein>
    <recommendedName>
        <fullName evidence="1">lysozyme</fullName>
        <ecNumber evidence="1">3.2.1.17</ecNumber>
    </recommendedName>
</protein>
<evidence type="ECO:0000259" key="5">
    <source>
        <dbReference type="PROSITE" id="PS00128"/>
    </source>
</evidence>
<organism evidence="6 7">
    <name type="scientific">Eleginops maclovinus</name>
    <name type="common">Patagonian blennie</name>
    <name type="synonym">Eleginus maclovinus</name>
    <dbReference type="NCBI Taxonomy" id="56733"/>
    <lineage>
        <taxon>Eukaryota</taxon>
        <taxon>Metazoa</taxon>
        <taxon>Chordata</taxon>
        <taxon>Craniata</taxon>
        <taxon>Vertebrata</taxon>
        <taxon>Euteleostomi</taxon>
        <taxon>Actinopterygii</taxon>
        <taxon>Neopterygii</taxon>
        <taxon>Teleostei</taxon>
        <taxon>Neoteleostei</taxon>
        <taxon>Acanthomorphata</taxon>
        <taxon>Eupercaria</taxon>
        <taxon>Perciformes</taxon>
        <taxon>Notothenioidei</taxon>
        <taxon>Eleginopidae</taxon>
        <taxon>Eleginops</taxon>
    </lineage>
</organism>
<sequence>MRVFVCLFLLSALGCGLAEGRVVSKCELRQLFKELPVGSWPKGQEMTDNLLAKILCHVEKASGFNTSSVNLLTPSRKHQSSSEEEEEEEEWTLYGLFQLSDHLVCSSGATLSPNRICEVFCSDLLDDDIQDDISCVLKLIGKLLENGSRWRRKGEFMRMVKLLFQPDCNHPNPDYFNECQVA</sequence>
<dbReference type="EC" id="3.2.1.17" evidence="1"/>
<dbReference type="PANTHER" id="PTHR11407">
    <property type="entry name" value="LYSOZYME C"/>
    <property type="match status" value="1"/>
</dbReference>
<keyword evidence="4" id="KW-0732">Signal</keyword>
<keyword evidence="2" id="KW-0929">Antimicrobial</keyword>
<evidence type="ECO:0000256" key="3">
    <source>
        <dbReference type="ARBA" id="ARBA00023157"/>
    </source>
</evidence>
<dbReference type="PROSITE" id="PS00128">
    <property type="entry name" value="GLYCOSYL_HYDROL_F22_1"/>
    <property type="match status" value="1"/>
</dbReference>
<reference evidence="6 7" key="2">
    <citation type="journal article" date="2023" name="Mol. Biol. Evol.">
        <title>Genomics of Secondarily Temperate Adaptation in the Only Non-Antarctic Icefish.</title>
        <authorList>
            <person name="Rivera-Colon A.G."/>
            <person name="Rayamajhi N."/>
            <person name="Minhas B.F."/>
            <person name="Madrigal G."/>
            <person name="Bilyk K.T."/>
            <person name="Yoon V."/>
            <person name="Hune M."/>
            <person name="Gregory S."/>
            <person name="Cheng C.H.C."/>
            <person name="Catchen J.M."/>
        </authorList>
    </citation>
    <scope>NUCLEOTIDE SEQUENCE [LARGE SCALE GENOMIC DNA]</scope>
    <source>
        <strain evidence="6">JMC-PN-2008</strain>
    </source>
</reference>